<reference evidence="2" key="1">
    <citation type="journal article" date="2023" name="Plant J.">
        <title>The genome of the king protea, Protea cynaroides.</title>
        <authorList>
            <person name="Chang J."/>
            <person name="Duong T.A."/>
            <person name="Schoeman C."/>
            <person name="Ma X."/>
            <person name="Roodt D."/>
            <person name="Barker N."/>
            <person name="Li Z."/>
            <person name="Van de Peer Y."/>
            <person name="Mizrachi E."/>
        </authorList>
    </citation>
    <scope>NUCLEOTIDE SEQUENCE</scope>
    <source>
        <tissue evidence="2">Young leaves</tissue>
    </source>
</reference>
<sequence>MGAYFDNGFMRPADDPQKVNLELKEIQWEIRSLQNWLSCLEDYFDLFNLAEPSLFRASRKWWNNNERRLQVRGRLLLEGVDSREEPKDPYEKDNLEITRGHNQQTNLWVEHKELWLKGKAVKAPNARKNGSKCYNYNSYGPMRKKSTNAIIATVEASADTENYEPYPPDEDDYEMYDNDDDD</sequence>
<organism evidence="2 3">
    <name type="scientific">Protea cynaroides</name>
    <dbReference type="NCBI Taxonomy" id="273540"/>
    <lineage>
        <taxon>Eukaryota</taxon>
        <taxon>Viridiplantae</taxon>
        <taxon>Streptophyta</taxon>
        <taxon>Embryophyta</taxon>
        <taxon>Tracheophyta</taxon>
        <taxon>Spermatophyta</taxon>
        <taxon>Magnoliopsida</taxon>
        <taxon>Proteales</taxon>
        <taxon>Proteaceae</taxon>
        <taxon>Protea</taxon>
    </lineage>
</organism>
<proteinExistence type="predicted"/>
<gene>
    <name evidence="2" type="ORF">NE237_021520</name>
</gene>
<feature type="region of interest" description="Disordered" evidence="1">
    <location>
        <begin position="156"/>
        <end position="182"/>
    </location>
</feature>
<dbReference type="EMBL" id="JAMYWD010000009">
    <property type="protein sequence ID" value="KAJ4961610.1"/>
    <property type="molecule type" value="Genomic_DNA"/>
</dbReference>
<protein>
    <submittedName>
        <fullName evidence="2">Uncharacterized protein</fullName>
    </submittedName>
</protein>
<feature type="compositionally biased region" description="Acidic residues" evidence="1">
    <location>
        <begin position="167"/>
        <end position="182"/>
    </location>
</feature>
<dbReference type="AlphaFoldDB" id="A0A9Q0K4F5"/>
<evidence type="ECO:0000313" key="2">
    <source>
        <dbReference type="EMBL" id="KAJ4961610.1"/>
    </source>
</evidence>
<dbReference type="Proteomes" id="UP001141806">
    <property type="component" value="Unassembled WGS sequence"/>
</dbReference>
<name>A0A9Q0K4F5_9MAGN</name>
<accession>A0A9Q0K4F5</accession>
<evidence type="ECO:0000256" key="1">
    <source>
        <dbReference type="SAM" id="MobiDB-lite"/>
    </source>
</evidence>
<evidence type="ECO:0000313" key="3">
    <source>
        <dbReference type="Proteomes" id="UP001141806"/>
    </source>
</evidence>
<comment type="caution">
    <text evidence="2">The sequence shown here is derived from an EMBL/GenBank/DDBJ whole genome shotgun (WGS) entry which is preliminary data.</text>
</comment>
<keyword evidence="3" id="KW-1185">Reference proteome</keyword>